<dbReference type="Gene3D" id="3.30.70.660">
    <property type="entry name" value="Pseudouridine synthase I, catalytic domain, C-terminal subdomain"/>
    <property type="match status" value="1"/>
</dbReference>
<dbReference type="InterPro" id="IPR020097">
    <property type="entry name" value="PsdUridine_synth_TruA_a/b_dom"/>
</dbReference>
<feature type="domain" description="Pseudouridine synthase I TruA alpha/beta" evidence="6">
    <location>
        <begin position="8"/>
        <end position="104"/>
    </location>
</feature>
<proteinExistence type="inferred from homology"/>
<evidence type="ECO:0000256" key="4">
    <source>
        <dbReference type="HAMAP-Rule" id="MF_00171"/>
    </source>
</evidence>
<reference evidence="7 8" key="1">
    <citation type="submission" date="2018-08" db="EMBL/GenBank/DDBJ databases">
        <title>A genome reference for cultivated species of the human gut microbiota.</title>
        <authorList>
            <person name="Zou Y."/>
            <person name="Xue W."/>
            <person name="Luo G."/>
        </authorList>
    </citation>
    <scope>NUCLEOTIDE SEQUENCE [LARGE SCALE GENOMIC DNA]</scope>
    <source>
        <strain evidence="7 8">AF18-46</strain>
    </source>
</reference>
<protein>
    <recommendedName>
        <fullName evidence="4">tRNA pseudouridine synthase A</fullName>
        <ecNumber evidence="4">5.4.99.12</ecNumber>
    </recommendedName>
    <alternativeName>
        <fullName evidence="4">tRNA pseudouridine(38-40) synthase</fullName>
    </alternativeName>
    <alternativeName>
        <fullName evidence="4">tRNA pseudouridylate synthase I</fullName>
    </alternativeName>
    <alternativeName>
        <fullName evidence="4">tRNA-uridine isomerase I</fullName>
    </alternativeName>
</protein>
<dbReference type="Pfam" id="PF01416">
    <property type="entry name" value="PseudoU_synth_1"/>
    <property type="match status" value="2"/>
</dbReference>
<sequence>MMRYKCVVSYVGRNYSGWQSQRKGDSIQEILEAVIERITQEKVNVIGSGRTDAGVNAKVQVFMFDTKREMPARKWMGAINAFLPNDIHIMSVEEEDDCFHARYNVRFKQYNYRINNGPYNVFTKDTAFQCPIHLDVEKMKEGIPYLVGTHDFTSLNSSSLEEYPDQVRTVRSITLTEEDGVITLAFVGKGFLRYMVRMMASVLIEIGKRKYEPSHIQEILEAKRKSFPHKNSPAEGLTLEYVDYFKTLALHETGMVREFLVGDNISCTNKELPALEQAIKENASHQFYAMTTRHSQELLGYYEINQGEASIHILEEERGIPLANILLPQLEERLRKQANFKPILIYTKSGRIVSNSVEESK</sequence>
<dbReference type="InterPro" id="IPR001406">
    <property type="entry name" value="PsdUridine_synth_TruA"/>
</dbReference>
<dbReference type="GO" id="GO:0031119">
    <property type="term" value="P:tRNA pseudouridine synthesis"/>
    <property type="evidence" value="ECO:0007669"/>
    <property type="project" value="UniProtKB-UniRule"/>
</dbReference>
<evidence type="ECO:0000256" key="3">
    <source>
        <dbReference type="ARBA" id="ARBA00023235"/>
    </source>
</evidence>
<evidence type="ECO:0000259" key="6">
    <source>
        <dbReference type="Pfam" id="PF01416"/>
    </source>
</evidence>
<dbReference type="CDD" id="cd02570">
    <property type="entry name" value="PseudoU_synth_EcTruA"/>
    <property type="match status" value="1"/>
</dbReference>
<comment type="subunit">
    <text evidence="4">Homodimer.</text>
</comment>
<dbReference type="SUPFAM" id="SSF55120">
    <property type="entry name" value="Pseudouridine synthase"/>
    <property type="match status" value="1"/>
</dbReference>
<feature type="binding site" evidence="4">
    <location>
        <position position="110"/>
    </location>
    <ligand>
        <name>substrate</name>
    </ligand>
</feature>
<gene>
    <name evidence="4" type="primary">truA</name>
    <name evidence="7" type="ORF">DWX20_07465</name>
</gene>
<feature type="active site" description="Nucleophile" evidence="4">
    <location>
        <position position="52"/>
    </location>
</feature>
<dbReference type="GO" id="GO:0003723">
    <property type="term" value="F:RNA binding"/>
    <property type="evidence" value="ECO:0007669"/>
    <property type="project" value="InterPro"/>
</dbReference>
<dbReference type="PANTHER" id="PTHR11142">
    <property type="entry name" value="PSEUDOURIDYLATE SYNTHASE"/>
    <property type="match status" value="1"/>
</dbReference>
<feature type="domain" description="Pseudouridine synthase I TruA alpha/beta" evidence="6">
    <location>
        <begin position="145"/>
        <end position="244"/>
    </location>
</feature>
<dbReference type="HAMAP" id="MF_00171">
    <property type="entry name" value="TruA"/>
    <property type="match status" value="1"/>
</dbReference>
<dbReference type="InterPro" id="IPR020095">
    <property type="entry name" value="PsdUridine_synth_TruA_C"/>
</dbReference>
<dbReference type="EMBL" id="QRWX01000003">
    <property type="protein sequence ID" value="RGT54999.1"/>
    <property type="molecule type" value="Genomic_DNA"/>
</dbReference>
<dbReference type="GO" id="GO:0160147">
    <property type="term" value="F:tRNA pseudouridine(38-40) synthase activity"/>
    <property type="evidence" value="ECO:0007669"/>
    <property type="project" value="UniProtKB-EC"/>
</dbReference>
<accession>A0A412PD84</accession>
<dbReference type="RefSeq" id="WP_118765046.1">
    <property type="nucleotide sequence ID" value="NZ_CABJCF010000003.1"/>
</dbReference>
<evidence type="ECO:0000256" key="1">
    <source>
        <dbReference type="ARBA" id="ARBA00009375"/>
    </source>
</evidence>
<dbReference type="EC" id="5.4.99.12" evidence="4"/>
<evidence type="ECO:0000256" key="2">
    <source>
        <dbReference type="ARBA" id="ARBA00022694"/>
    </source>
</evidence>
<comment type="caution">
    <text evidence="4">Lacks conserved residue(s) required for the propagation of feature annotation.</text>
</comment>
<dbReference type="PANTHER" id="PTHR11142:SF0">
    <property type="entry name" value="TRNA PSEUDOURIDINE SYNTHASE-LIKE 1"/>
    <property type="match status" value="1"/>
</dbReference>
<dbReference type="Proteomes" id="UP000284731">
    <property type="component" value="Unassembled WGS sequence"/>
</dbReference>
<dbReference type="InterPro" id="IPR020103">
    <property type="entry name" value="PsdUridine_synth_cat_dom_sf"/>
</dbReference>
<comment type="caution">
    <text evidence="7">The sequence shown here is derived from an EMBL/GenBank/DDBJ whole genome shotgun (WGS) entry which is preliminary data.</text>
</comment>
<dbReference type="AlphaFoldDB" id="A0A412PD84"/>
<dbReference type="NCBIfam" id="TIGR00071">
    <property type="entry name" value="hisT_truA"/>
    <property type="match status" value="1"/>
</dbReference>
<evidence type="ECO:0000313" key="8">
    <source>
        <dbReference type="Proteomes" id="UP000284731"/>
    </source>
</evidence>
<name>A0A412PD84_9FIRM</name>
<keyword evidence="3 4" id="KW-0413">Isomerase</keyword>
<comment type="function">
    <text evidence="4">Formation of pseudouridine at positions 38, 39 and 40 in the anticodon stem and loop of transfer RNAs.</text>
</comment>
<comment type="similarity">
    <text evidence="1 4 5">Belongs to the tRNA pseudouridine synthase TruA family.</text>
</comment>
<comment type="catalytic activity">
    <reaction evidence="4 5">
        <text>uridine(38/39/40) in tRNA = pseudouridine(38/39/40) in tRNA</text>
        <dbReference type="Rhea" id="RHEA:22376"/>
        <dbReference type="Rhea" id="RHEA-COMP:10085"/>
        <dbReference type="Rhea" id="RHEA-COMP:10087"/>
        <dbReference type="ChEBI" id="CHEBI:65314"/>
        <dbReference type="ChEBI" id="CHEBI:65315"/>
        <dbReference type="EC" id="5.4.99.12"/>
    </reaction>
</comment>
<keyword evidence="2 4" id="KW-0819">tRNA processing</keyword>
<dbReference type="Gene3D" id="3.30.70.580">
    <property type="entry name" value="Pseudouridine synthase I, catalytic domain, N-terminal subdomain"/>
    <property type="match status" value="1"/>
</dbReference>
<dbReference type="FunFam" id="3.30.70.580:FF:000001">
    <property type="entry name" value="tRNA pseudouridine synthase A"/>
    <property type="match status" value="1"/>
</dbReference>
<evidence type="ECO:0000313" key="7">
    <source>
        <dbReference type="EMBL" id="RGT54999.1"/>
    </source>
</evidence>
<dbReference type="InterPro" id="IPR020094">
    <property type="entry name" value="TruA/RsuA/RluB/E/F_N"/>
</dbReference>
<evidence type="ECO:0000256" key="5">
    <source>
        <dbReference type="RuleBase" id="RU003792"/>
    </source>
</evidence>
<organism evidence="7 8">
    <name type="scientific">Solobacterium moorei</name>
    <dbReference type="NCBI Taxonomy" id="102148"/>
    <lineage>
        <taxon>Bacteria</taxon>
        <taxon>Bacillati</taxon>
        <taxon>Bacillota</taxon>
        <taxon>Erysipelotrichia</taxon>
        <taxon>Erysipelotrichales</taxon>
        <taxon>Erysipelotrichaceae</taxon>
        <taxon>Solobacterium</taxon>
    </lineage>
</organism>